<dbReference type="EMBL" id="JACAZI010000012">
    <property type="protein sequence ID" value="KAF7347822.1"/>
    <property type="molecule type" value="Genomic_DNA"/>
</dbReference>
<evidence type="ECO:0000256" key="6">
    <source>
        <dbReference type="SAM" id="Phobius"/>
    </source>
</evidence>
<reference evidence="7" key="1">
    <citation type="submission" date="2020-05" db="EMBL/GenBank/DDBJ databases">
        <title>Mycena genomes resolve the evolution of fungal bioluminescence.</title>
        <authorList>
            <person name="Tsai I.J."/>
        </authorList>
    </citation>
    <scope>NUCLEOTIDE SEQUENCE</scope>
    <source>
        <strain evidence="7">CCC161011</strain>
    </source>
</reference>
<feature type="compositionally biased region" description="Low complexity" evidence="5">
    <location>
        <begin position="1"/>
        <end position="15"/>
    </location>
</feature>
<protein>
    <submittedName>
        <fullName evidence="7">Uncharacterized protein</fullName>
    </submittedName>
</protein>
<organism evidence="7 8">
    <name type="scientific">Mycena venus</name>
    <dbReference type="NCBI Taxonomy" id="2733690"/>
    <lineage>
        <taxon>Eukaryota</taxon>
        <taxon>Fungi</taxon>
        <taxon>Dikarya</taxon>
        <taxon>Basidiomycota</taxon>
        <taxon>Agaricomycotina</taxon>
        <taxon>Agaricomycetes</taxon>
        <taxon>Agaricomycetidae</taxon>
        <taxon>Agaricales</taxon>
        <taxon>Marasmiineae</taxon>
        <taxon>Mycenaceae</taxon>
        <taxon>Mycena</taxon>
    </lineage>
</organism>
<proteinExistence type="predicted"/>
<feature type="region of interest" description="Disordered" evidence="5">
    <location>
        <begin position="1"/>
        <end position="50"/>
    </location>
</feature>
<dbReference type="AlphaFoldDB" id="A0A8H6XVA6"/>
<evidence type="ECO:0000256" key="3">
    <source>
        <dbReference type="ARBA" id="ARBA00022989"/>
    </source>
</evidence>
<dbReference type="PANTHER" id="PTHR36460">
    <property type="entry name" value="UPF0132 DOMAIN PROTEIN (AFU_ORTHOLOGUE AFUA_3G10255)"/>
    <property type="match status" value="1"/>
</dbReference>
<evidence type="ECO:0000313" key="8">
    <source>
        <dbReference type="Proteomes" id="UP000620124"/>
    </source>
</evidence>
<evidence type="ECO:0000256" key="2">
    <source>
        <dbReference type="ARBA" id="ARBA00022692"/>
    </source>
</evidence>
<keyword evidence="4 6" id="KW-0472">Membrane</keyword>
<evidence type="ECO:0000256" key="5">
    <source>
        <dbReference type="SAM" id="MobiDB-lite"/>
    </source>
</evidence>
<comment type="caution">
    <text evidence="7">The sequence shown here is derived from an EMBL/GenBank/DDBJ whole genome shotgun (WGS) entry which is preliminary data.</text>
</comment>
<dbReference type="OrthoDB" id="5546837at2759"/>
<accession>A0A8H6XVA6</accession>
<feature type="compositionally biased region" description="Pro residues" evidence="5">
    <location>
        <begin position="17"/>
        <end position="26"/>
    </location>
</feature>
<feature type="transmembrane region" description="Helical" evidence="6">
    <location>
        <begin position="89"/>
        <end position="108"/>
    </location>
</feature>
<comment type="subcellular location">
    <subcellularLocation>
        <location evidence="1">Membrane</location>
        <topology evidence="1">Multi-pass membrane protein</topology>
    </subcellularLocation>
</comment>
<gene>
    <name evidence="7" type="ORF">MVEN_01539700</name>
</gene>
<evidence type="ECO:0000313" key="7">
    <source>
        <dbReference type="EMBL" id="KAF7347822.1"/>
    </source>
</evidence>
<keyword evidence="2 6" id="KW-0812">Transmembrane</keyword>
<dbReference type="Proteomes" id="UP000620124">
    <property type="component" value="Unassembled WGS sequence"/>
</dbReference>
<feature type="transmembrane region" description="Helical" evidence="6">
    <location>
        <begin position="120"/>
        <end position="142"/>
    </location>
</feature>
<dbReference type="PANTHER" id="PTHR36460:SF1">
    <property type="entry name" value="UPF0132 DOMAIN PROTEIN (AFU_ORTHOLOGUE AFUA_3G10255)"/>
    <property type="match status" value="1"/>
</dbReference>
<name>A0A8H6XVA6_9AGAR</name>
<evidence type="ECO:0000256" key="4">
    <source>
        <dbReference type="ARBA" id="ARBA00023136"/>
    </source>
</evidence>
<dbReference type="GO" id="GO:0016020">
    <property type="term" value="C:membrane"/>
    <property type="evidence" value="ECO:0007669"/>
    <property type="project" value="UniProtKB-SubCell"/>
</dbReference>
<evidence type="ECO:0000256" key="1">
    <source>
        <dbReference type="ARBA" id="ARBA00004141"/>
    </source>
</evidence>
<keyword evidence="8" id="KW-1185">Reference proteome</keyword>
<sequence>MQSSSSSSHFASFAAYTPPPDDPASLPPASKAPARPWFPAHASSQNDTSYQSGGIPTFGASAAGGLGAVEEAEGQQNQWETRHGLRVDMLAAVAYLLGPISALALLIIETHNDYVRFHAYQSALLTTPLVVVRILASLLGFWGWLRTILTVVLIGVQLYMAVRAYLDAAQNGLARYQLPYIGPIAERWLEEE</sequence>
<keyword evidence="3 6" id="KW-1133">Transmembrane helix</keyword>